<reference evidence="2 3" key="1">
    <citation type="submission" date="2016-10" db="EMBL/GenBank/DDBJ databases">
        <authorList>
            <person name="Varghese N."/>
            <person name="Submissions S."/>
        </authorList>
    </citation>
    <scope>NUCLEOTIDE SEQUENCE [LARGE SCALE GENOMIC DNA]</scope>
    <source>
        <strain evidence="2 3">WCC6</strain>
    </source>
</reference>
<protein>
    <submittedName>
        <fullName evidence="2">Mn2+ and Fe2+ transporters of the NRAMP family</fullName>
    </submittedName>
</protein>
<keyword evidence="1" id="KW-0472">Membrane</keyword>
<evidence type="ECO:0000256" key="1">
    <source>
        <dbReference type="SAM" id="Phobius"/>
    </source>
</evidence>
<feature type="transmembrane region" description="Helical" evidence="1">
    <location>
        <begin position="349"/>
        <end position="368"/>
    </location>
</feature>
<dbReference type="Proteomes" id="UP000182379">
    <property type="component" value="Unassembled WGS sequence"/>
</dbReference>
<proteinExistence type="predicted"/>
<keyword evidence="1" id="KW-1133">Transmembrane helix</keyword>
<dbReference type="EMBL" id="FNOP01000007">
    <property type="protein sequence ID" value="SDW83946.1"/>
    <property type="molecule type" value="Genomic_DNA"/>
</dbReference>
<feature type="transmembrane region" description="Helical" evidence="1">
    <location>
        <begin position="254"/>
        <end position="273"/>
    </location>
</feature>
<feature type="transmembrane region" description="Helical" evidence="1">
    <location>
        <begin position="138"/>
        <end position="159"/>
    </location>
</feature>
<feature type="transmembrane region" description="Helical" evidence="1">
    <location>
        <begin position="374"/>
        <end position="396"/>
    </location>
</feature>
<sequence>MQESLTIEKTMEEAEENSQVSSWHSKLRALGPGILMASAAVGGSHIVASTQAGAIYGWQLAIIIILANLCKYPFFRFGVHYTLSTNESLLQGYQRKGNLYLGVFFILNVFAAMVNTAAVSIICAAILKFIFMAVGVNFAVSIPMASTMVIAITWGMLILGQYRFLDGLSKGIMIALTVSTVSAVIIAAFKGGMPMAPDFVAPNPWTLTSLGFIVALMGWMPAPIEISALNSMWVVAKRRLNPVSFKDGIFDFNVGYIGTAILALVFMALGALVQYGSGEKVEAAGVAYIGQLIKMYAFAIGSWSKLLIALIAFLCMFGTTLTVIDGYSRANDEALRLLLKKDHSSTRNLNIWMTVTALIGIVIISGFMSDVATMLYFAMICSFVSTPFFALLNFSLVRTGANKVKGGLFWLGVFGFLYLAGFTILFIAYEAGLLG</sequence>
<feature type="transmembrane region" description="Helical" evidence="1">
    <location>
        <begin position="209"/>
        <end position="233"/>
    </location>
</feature>
<dbReference type="AlphaFoldDB" id="A0A1H2WTY7"/>
<feature type="transmembrane region" description="Helical" evidence="1">
    <location>
        <begin position="54"/>
        <end position="74"/>
    </location>
</feature>
<organism evidence="2 3">
    <name type="scientific">Acidaminococcus fermentans</name>
    <dbReference type="NCBI Taxonomy" id="905"/>
    <lineage>
        <taxon>Bacteria</taxon>
        <taxon>Bacillati</taxon>
        <taxon>Bacillota</taxon>
        <taxon>Negativicutes</taxon>
        <taxon>Acidaminococcales</taxon>
        <taxon>Acidaminococcaceae</taxon>
        <taxon>Acidaminococcus</taxon>
    </lineage>
</organism>
<feature type="transmembrane region" description="Helical" evidence="1">
    <location>
        <begin position="29"/>
        <end position="48"/>
    </location>
</feature>
<feature type="transmembrane region" description="Helical" evidence="1">
    <location>
        <begin position="99"/>
        <end position="132"/>
    </location>
</feature>
<accession>A0A1H2WTY7</accession>
<feature type="transmembrane region" description="Helical" evidence="1">
    <location>
        <begin position="306"/>
        <end position="328"/>
    </location>
</feature>
<evidence type="ECO:0000313" key="2">
    <source>
        <dbReference type="EMBL" id="SDW83946.1"/>
    </source>
</evidence>
<feature type="transmembrane region" description="Helical" evidence="1">
    <location>
        <begin position="171"/>
        <end position="189"/>
    </location>
</feature>
<gene>
    <name evidence="2" type="ORF">SAMN05216495_1079</name>
</gene>
<evidence type="ECO:0000313" key="3">
    <source>
        <dbReference type="Proteomes" id="UP000182379"/>
    </source>
</evidence>
<feature type="transmembrane region" description="Helical" evidence="1">
    <location>
        <begin position="408"/>
        <end position="429"/>
    </location>
</feature>
<name>A0A1H2WTY7_ACIFE</name>
<keyword evidence="1" id="KW-0812">Transmembrane</keyword>
<comment type="caution">
    <text evidence="2">The sequence shown here is derived from an EMBL/GenBank/DDBJ whole genome shotgun (WGS) entry which is preliminary data.</text>
</comment>
<dbReference type="RefSeq" id="WP_218125723.1">
    <property type="nucleotide sequence ID" value="NZ_FNOP01000007.1"/>
</dbReference>